<keyword evidence="3" id="KW-1185">Reference proteome</keyword>
<sequence length="491" mass="52519">MLTVFRLVSLAAIAVFLVDGKIATPASKGQPNEVVDVDTTGATTDTDSIVSTASQVDQKAGANTDAPPDLPPPVVSLTALDGDLVNTTVQDVTASSSNGRRSISLAKRLTAGYEQVFAGTGTGPNDRDGSIEGTAYLTYTVVDNSTYSVDKCLEFCDRVDGCVFVNLYYEFNNFLLDFVFSEKSNLKCAAYADVHTAAEKTNRGGQQLEEPPAGLTYIQQSSGYAAKSLVDPDTPEGYELVFGPTNGANNAPGYMGFAFLDRYDVQACADLCNSRGADSQGGGCQYFNIWRAVVNGNPTTYTCSMYYLVADESTAVNTGQGDLKVTQSRGYARKNLLPDGGFEGYNDCNDFCFTSGYENWKGLGAGIQDATIFHYVVYSHTGHGVGLLGSADANDDLPGTLTPSNPLQTEAGKTYSIQFFLNSDFSGPDLEKNATVEVRVSGTTLDTISPGFSHWTFHQYTFTAQGNDVLEFHGGSAPAWLFIDDVNVFQA</sequence>
<feature type="signal peptide" evidence="1">
    <location>
        <begin position="1"/>
        <end position="20"/>
    </location>
</feature>
<evidence type="ECO:0000313" key="3">
    <source>
        <dbReference type="Proteomes" id="UP000559256"/>
    </source>
</evidence>
<dbReference type="AlphaFoldDB" id="A0A8H5GUB6"/>
<comment type="caution">
    <text evidence="2">The sequence shown here is derived from an EMBL/GenBank/DDBJ whole genome shotgun (WGS) entry which is preliminary data.</text>
</comment>
<dbReference type="EMBL" id="JAACJM010000009">
    <property type="protein sequence ID" value="KAF5371144.1"/>
    <property type="molecule type" value="Genomic_DNA"/>
</dbReference>
<dbReference type="PANTHER" id="PTHR36578">
    <property type="entry name" value="CHROMOSOME 15, WHOLE GENOME SHOTGUN SEQUENCE"/>
    <property type="match status" value="1"/>
</dbReference>
<accession>A0A8H5GUB6</accession>
<dbReference type="PANTHER" id="PTHR36578:SF1">
    <property type="entry name" value="APPLE DOMAIN-CONTAINING PROTEIN"/>
    <property type="match status" value="1"/>
</dbReference>
<dbReference type="OrthoDB" id="271448at2759"/>
<dbReference type="Gene3D" id="2.60.120.260">
    <property type="entry name" value="Galactose-binding domain-like"/>
    <property type="match status" value="1"/>
</dbReference>
<reference evidence="2 3" key="1">
    <citation type="journal article" date="2020" name="ISME J.">
        <title>Uncovering the hidden diversity of litter-decomposition mechanisms in mushroom-forming fungi.</title>
        <authorList>
            <person name="Floudas D."/>
            <person name="Bentzer J."/>
            <person name="Ahren D."/>
            <person name="Johansson T."/>
            <person name="Persson P."/>
            <person name="Tunlid A."/>
        </authorList>
    </citation>
    <scope>NUCLEOTIDE SEQUENCE [LARGE SCALE GENOMIC DNA]</scope>
    <source>
        <strain evidence="2 3">CBS 291.85</strain>
    </source>
</reference>
<feature type="chain" id="PRO_5034678892" description="Fruit-body specific protein a" evidence="1">
    <location>
        <begin position="21"/>
        <end position="491"/>
    </location>
</feature>
<proteinExistence type="predicted"/>
<evidence type="ECO:0000256" key="1">
    <source>
        <dbReference type="SAM" id="SignalP"/>
    </source>
</evidence>
<name>A0A8H5GUB6_9AGAR</name>
<organism evidence="2 3">
    <name type="scientific">Tetrapyrgos nigripes</name>
    <dbReference type="NCBI Taxonomy" id="182062"/>
    <lineage>
        <taxon>Eukaryota</taxon>
        <taxon>Fungi</taxon>
        <taxon>Dikarya</taxon>
        <taxon>Basidiomycota</taxon>
        <taxon>Agaricomycotina</taxon>
        <taxon>Agaricomycetes</taxon>
        <taxon>Agaricomycetidae</taxon>
        <taxon>Agaricales</taxon>
        <taxon>Marasmiineae</taxon>
        <taxon>Marasmiaceae</taxon>
        <taxon>Tetrapyrgos</taxon>
    </lineage>
</organism>
<evidence type="ECO:0000313" key="2">
    <source>
        <dbReference type="EMBL" id="KAF5371144.1"/>
    </source>
</evidence>
<keyword evidence="1" id="KW-0732">Signal</keyword>
<evidence type="ECO:0008006" key="4">
    <source>
        <dbReference type="Google" id="ProtNLM"/>
    </source>
</evidence>
<gene>
    <name evidence="2" type="ORF">D9758_004171</name>
</gene>
<dbReference type="Proteomes" id="UP000559256">
    <property type="component" value="Unassembled WGS sequence"/>
</dbReference>
<protein>
    <recommendedName>
        <fullName evidence="4">Fruit-body specific protein a</fullName>
    </recommendedName>
</protein>